<name>A0A6J8CWV8_MYTCO</name>
<proteinExistence type="inferred from homology"/>
<reference evidence="8 9" key="1">
    <citation type="submission" date="2020-06" db="EMBL/GenBank/DDBJ databases">
        <authorList>
            <person name="Li R."/>
            <person name="Bekaert M."/>
        </authorList>
    </citation>
    <scope>NUCLEOTIDE SEQUENCE [LARGE SCALE GENOMIC DNA]</scope>
    <source>
        <strain evidence="9">wild</strain>
    </source>
</reference>
<feature type="transmembrane region" description="Helical" evidence="7">
    <location>
        <begin position="210"/>
        <end position="233"/>
    </location>
</feature>
<protein>
    <recommendedName>
        <fullName evidence="7">XK-related protein</fullName>
    </recommendedName>
</protein>
<dbReference type="PANTHER" id="PTHR16024">
    <property type="entry name" value="XK-RELATED PROTEIN"/>
    <property type="match status" value="1"/>
</dbReference>
<gene>
    <name evidence="8" type="ORF">MCOR_34254</name>
</gene>
<evidence type="ECO:0000256" key="6">
    <source>
        <dbReference type="ARBA" id="ARBA00023136"/>
    </source>
</evidence>
<evidence type="ECO:0000313" key="8">
    <source>
        <dbReference type="EMBL" id="CAC5400036.1"/>
    </source>
</evidence>
<feature type="transmembrane region" description="Helical" evidence="7">
    <location>
        <begin position="169"/>
        <end position="190"/>
    </location>
</feature>
<keyword evidence="5 7" id="KW-1133">Transmembrane helix</keyword>
<keyword evidence="3" id="KW-1003">Cell membrane</keyword>
<keyword evidence="6 7" id="KW-0472">Membrane</keyword>
<dbReference type="AlphaFoldDB" id="A0A6J8CWV8"/>
<dbReference type="Proteomes" id="UP000507470">
    <property type="component" value="Unassembled WGS sequence"/>
</dbReference>
<dbReference type="GO" id="GO:0005886">
    <property type="term" value="C:plasma membrane"/>
    <property type="evidence" value="ECO:0007669"/>
    <property type="project" value="UniProtKB-SubCell"/>
</dbReference>
<keyword evidence="9" id="KW-1185">Reference proteome</keyword>
<evidence type="ECO:0000256" key="4">
    <source>
        <dbReference type="ARBA" id="ARBA00022692"/>
    </source>
</evidence>
<dbReference type="InterPro" id="IPR018629">
    <property type="entry name" value="XK-rel"/>
</dbReference>
<evidence type="ECO:0000256" key="5">
    <source>
        <dbReference type="ARBA" id="ARBA00022989"/>
    </source>
</evidence>
<evidence type="ECO:0000313" key="9">
    <source>
        <dbReference type="Proteomes" id="UP000507470"/>
    </source>
</evidence>
<feature type="transmembrane region" description="Helical" evidence="7">
    <location>
        <begin position="136"/>
        <end position="157"/>
    </location>
</feature>
<feature type="transmembrane region" description="Helical" evidence="7">
    <location>
        <begin position="101"/>
        <end position="124"/>
    </location>
</feature>
<dbReference type="OrthoDB" id="6181241at2759"/>
<dbReference type="EMBL" id="CACVKT020006156">
    <property type="protein sequence ID" value="CAC5400036.1"/>
    <property type="molecule type" value="Genomic_DNA"/>
</dbReference>
<keyword evidence="4 7" id="KW-0812">Transmembrane</keyword>
<evidence type="ECO:0000256" key="2">
    <source>
        <dbReference type="ARBA" id="ARBA00008789"/>
    </source>
</evidence>
<dbReference type="InterPro" id="IPR050895">
    <property type="entry name" value="XK-related_scramblase"/>
</dbReference>
<evidence type="ECO:0000256" key="7">
    <source>
        <dbReference type="RuleBase" id="RU910716"/>
    </source>
</evidence>
<sequence length="252" mass="28950">MAIMTTASNMNSTTARYYLNCTQTVSSIMNDTITTPFWISNTTMTSEFIRYVSITASSLGLAWSLNAFKHQYRKTEQNQEDSVLIKVIHWISRVAEIGPRIILLALITAEYSYLVSIFIIYRLLHGLMYVCSKEDIGLDLFLGTFGNIFCFSVSQIYQCHKKEQCGGIFFGFYYALYYAENAAMLFFWYSDDPELLHYKIGGACSNHAAYAPYIFGIVCVGCVFQLSFLRLYYWRRKKQQTANLTNTSDMSE</sequence>
<evidence type="ECO:0000256" key="1">
    <source>
        <dbReference type="ARBA" id="ARBA00004651"/>
    </source>
</evidence>
<organism evidence="8 9">
    <name type="scientific">Mytilus coruscus</name>
    <name type="common">Sea mussel</name>
    <dbReference type="NCBI Taxonomy" id="42192"/>
    <lineage>
        <taxon>Eukaryota</taxon>
        <taxon>Metazoa</taxon>
        <taxon>Spiralia</taxon>
        <taxon>Lophotrochozoa</taxon>
        <taxon>Mollusca</taxon>
        <taxon>Bivalvia</taxon>
        <taxon>Autobranchia</taxon>
        <taxon>Pteriomorphia</taxon>
        <taxon>Mytilida</taxon>
        <taxon>Mytiloidea</taxon>
        <taxon>Mytilidae</taxon>
        <taxon>Mytilinae</taxon>
        <taxon>Mytilus</taxon>
    </lineage>
</organism>
<dbReference type="Pfam" id="PF09815">
    <property type="entry name" value="XK-related"/>
    <property type="match status" value="1"/>
</dbReference>
<accession>A0A6J8CWV8</accession>
<dbReference type="PANTHER" id="PTHR16024:SF6">
    <property type="entry name" value="XK-RELATED PROTEIN"/>
    <property type="match status" value="1"/>
</dbReference>
<comment type="similarity">
    <text evidence="2 7">Belongs to the XK family.</text>
</comment>
<comment type="subcellular location">
    <subcellularLocation>
        <location evidence="1">Cell membrane</location>
        <topology evidence="1">Multi-pass membrane protein</topology>
    </subcellularLocation>
    <subcellularLocation>
        <location evidence="7">Membrane</location>
        <topology evidence="7">Multi-pass membrane protein</topology>
    </subcellularLocation>
</comment>
<evidence type="ECO:0000256" key="3">
    <source>
        <dbReference type="ARBA" id="ARBA00022475"/>
    </source>
</evidence>